<reference evidence="3" key="2">
    <citation type="submission" date="2015-06" db="UniProtKB">
        <authorList>
            <consortium name="EnsemblPlants"/>
        </authorList>
    </citation>
    <scope>IDENTIFICATION</scope>
    <source>
        <strain evidence="3">DM1-3 516 R44</strain>
    </source>
</reference>
<dbReference type="EnsemblPlants" id="PGSC0003DMT400093682">
    <property type="protein sequence ID" value="PGSC0003DMT400093682"/>
    <property type="gene ID" value="PGSC0003DMG400043253"/>
</dbReference>
<organism evidence="3 4">
    <name type="scientific">Solanum tuberosum</name>
    <name type="common">Potato</name>
    <dbReference type="NCBI Taxonomy" id="4113"/>
    <lineage>
        <taxon>Eukaryota</taxon>
        <taxon>Viridiplantae</taxon>
        <taxon>Streptophyta</taxon>
        <taxon>Embryophyta</taxon>
        <taxon>Tracheophyta</taxon>
        <taxon>Spermatophyta</taxon>
        <taxon>Magnoliopsida</taxon>
        <taxon>eudicotyledons</taxon>
        <taxon>Gunneridae</taxon>
        <taxon>Pentapetalae</taxon>
        <taxon>asterids</taxon>
        <taxon>lamiids</taxon>
        <taxon>Solanales</taxon>
        <taxon>Solanaceae</taxon>
        <taxon>Solanoideae</taxon>
        <taxon>Solaneae</taxon>
        <taxon>Solanum</taxon>
    </lineage>
</organism>
<keyword evidence="2" id="KW-1133">Transmembrane helix</keyword>
<protein>
    <submittedName>
        <fullName evidence="3">Integrase core domain containing protein</fullName>
    </submittedName>
</protein>
<keyword evidence="2" id="KW-0472">Membrane</keyword>
<evidence type="ECO:0000256" key="2">
    <source>
        <dbReference type="SAM" id="Phobius"/>
    </source>
</evidence>
<keyword evidence="4" id="KW-1185">Reference proteome</keyword>
<accession>M1DSH3</accession>
<dbReference type="Gramene" id="PGSC0003DMT400093682">
    <property type="protein sequence ID" value="PGSC0003DMT400093682"/>
    <property type="gene ID" value="PGSC0003DMG400043253"/>
</dbReference>
<name>M1DSH3_SOLTU</name>
<evidence type="ECO:0000313" key="3">
    <source>
        <dbReference type="EnsemblPlants" id="PGSC0003DMT400093682"/>
    </source>
</evidence>
<feature type="region of interest" description="Disordered" evidence="1">
    <location>
        <begin position="65"/>
        <end position="133"/>
    </location>
</feature>
<feature type="compositionally biased region" description="Polar residues" evidence="1">
    <location>
        <begin position="107"/>
        <end position="121"/>
    </location>
</feature>
<feature type="region of interest" description="Disordered" evidence="1">
    <location>
        <begin position="1"/>
        <end position="51"/>
    </location>
</feature>
<sequence>MAPKKLVTYSNQGKSKSVAPSFRLIDEDTDTEKDPAYVPPNIQTSPTAPRVTRVTPQKVLPDVVTVSRPDEEHTLIGSPTGLLPVQRGSESAHAAGSSAKSAIGSGKNDQAASSDEATSSEFVPASRNDDPTPVAGELNRWCVEGQWQIYRDAKMINNKQKMARLITEERRVLTGSLHVVPDIHRLFNLQKCDWMARDPGMYSEEIVREFYASYAATLRGSISKRSKPLAQDPLTSTLVRCCRWRACGMGCRSTVGHPKGHVKFCGQVLLVAAILRTDVDAILATPSVEAQVAPTALADDTVLDALFSETAEEELEPTHAKGASNSAPVVEVQLVLRDIVSTTDGAVRLIETTTEGAMFDDMGNTEGTPTIVPAGSGKPDPLLVDDSPALCATGFASPNPFLLPFFYALGTITSIFVGGGVNGL</sequence>
<keyword evidence="2" id="KW-0812">Transmembrane</keyword>
<dbReference type="AlphaFoldDB" id="M1DSH3"/>
<dbReference type="InParanoid" id="M1DSH3"/>
<evidence type="ECO:0000313" key="4">
    <source>
        <dbReference type="Proteomes" id="UP000011115"/>
    </source>
</evidence>
<dbReference type="PaxDb" id="4113-PGSC0003DMT400093682"/>
<dbReference type="Proteomes" id="UP000011115">
    <property type="component" value="Unassembled WGS sequence"/>
</dbReference>
<evidence type="ECO:0000256" key="1">
    <source>
        <dbReference type="SAM" id="MobiDB-lite"/>
    </source>
</evidence>
<reference evidence="4" key="1">
    <citation type="journal article" date="2011" name="Nature">
        <title>Genome sequence and analysis of the tuber crop potato.</title>
        <authorList>
            <consortium name="The Potato Genome Sequencing Consortium"/>
        </authorList>
    </citation>
    <scope>NUCLEOTIDE SEQUENCE [LARGE SCALE GENOMIC DNA]</scope>
    <source>
        <strain evidence="4">cv. DM1-3 516 R44</strain>
    </source>
</reference>
<feature type="transmembrane region" description="Helical" evidence="2">
    <location>
        <begin position="401"/>
        <end position="421"/>
    </location>
</feature>
<proteinExistence type="predicted"/>
<dbReference type="HOGENOM" id="CLU_028647_4_0_1"/>
<feature type="compositionally biased region" description="Low complexity" evidence="1">
    <location>
        <begin position="88"/>
        <end position="106"/>
    </location>
</feature>